<organism evidence="2 3">
    <name type="scientific">Zymomonas mobilis subsp. mobilis (strain ATCC 31821 / ZM4 / CP4)</name>
    <dbReference type="NCBI Taxonomy" id="264203"/>
    <lineage>
        <taxon>Bacteria</taxon>
        <taxon>Pseudomonadati</taxon>
        <taxon>Pseudomonadota</taxon>
        <taxon>Alphaproteobacteria</taxon>
        <taxon>Sphingomonadales</taxon>
        <taxon>Zymomonadaceae</taxon>
        <taxon>Zymomonas</taxon>
    </lineage>
</organism>
<dbReference type="HOGENOM" id="CLU_2346007_0_0_5"/>
<dbReference type="RefSeq" id="WP_011240352.1">
    <property type="nucleotide sequence ID" value="NC_006526.2"/>
</dbReference>
<evidence type="ECO:0000313" key="3">
    <source>
        <dbReference type="Proteomes" id="UP000001173"/>
    </source>
</evidence>
<reference evidence="2 3" key="1">
    <citation type="journal article" date="2005" name="Nat. Biotechnol.">
        <title>The genome sequence of the ethanologenic bacterium Zymomonas mobilis ZM4.</title>
        <authorList>
            <person name="Seo J.S."/>
            <person name="Chong H."/>
            <person name="Park H.S."/>
            <person name="Yoon K.O."/>
            <person name="Jung C."/>
            <person name="Kim J.J."/>
            <person name="Hong J.H."/>
            <person name="Kim H."/>
            <person name="Kim J.H."/>
            <person name="Kil J.I."/>
            <person name="Park C.J."/>
            <person name="Oh H.M."/>
            <person name="Lee J.S."/>
            <person name="Jin S.J."/>
            <person name="Um H.W."/>
            <person name="Lee H.J."/>
            <person name="Oh S.J."/>
            <person name="Kim J.Y."/>
            <person name="Kang H.L."/>
            <person name="Lee S.Y."/>
            <person name="Lee K.J."/>
            <person name="Kang H.S."/>
        </authorList>
    </citation>
    <scope>NUCLEOTIDE SEQUENCE [LARGE SCALE GENOMIC DNA]</scope>
    <source>
        <strain evidence="3">ATCC 31821 / ZM4 / CP4</strain>
    </source>
</reference>
<keyword evidence="1" id="KW-0472">Membrane</keyword>
<keyword evidence="3" id="KW-1185">Reference proteome</keyword>
<dbReference type="AlphaFoldDB" id="Q5NQE1"/>
<evidence type="ECO:0000313" key="2">
    <source>
        <dbReference type="EMBL" id="AAV89064.1"/>
    </source>
</evidence>
<feature type="transmembrane region" description="Helical" evidence="1">
    <location>
        <begin position="72"/>
        <end position="91"/>
    </location>
</feature>
<dbReference type="KEGG" id="zmo:ZMO0440"/>
<gene>
    <name evidence="2" type="ordered locus">ZMO0440</name>
</gene>
<keyword evidence="1" id="KW-0812">Transmembrane</keyword>
<evidence type="ECO:0000256" key="1">
    <source>
        <dbReference type="SAM" id="Phobius"/>
    </source>
</evidence>
<dbReference type="EMBL" id="AE008692">
    <property type="protein sequence ID" value="AAV89064.1"/>
    <property type="molecule type" value="Genomic_DNA"/>
</dbReference>
<sequence>MIPKNAYNRIAKQLDQAGENSRQWDESSFDIVKASRRRMFIMSACRVVGALLLTFAILLLQMPRFFPWDQRWLDAMVVISFIIMLIPQILIRWQKP</sequence>
<feature type="transmembrane region" description="Helical" evidence="1">
    <location>
        <begin position="39"/>
        <end position="60"/>
    </location>
</feature>
<keyword evidence="1" id="KW-1133">Transmembrane helix</keyword>
<protein>
    <submittedName>
        <fullName evidence="2">Uncharacterized protein</fullName>
    </submittedName>
</protein>
<accession>Q5NQE1</accession>
<dbReference type="Proteomes" id="UP000001173">
    <property type="component" value="Chromosome"/>
</dbReference>
<name>Q5NQE1_ZYMMO</name>
<proteinExistence type="predicted"/>
<dbReference type="STRING" id="264203.ZMO0440"/>
<reference evidence="2 3" key="2">
    <citation type="journal article" date="2009" name="Nat. Biotechnol.">
        <title>Improved genome annotation for Zymomonas mobilis.</title>
        <authorList>
            <person name="Yang S."/>
            <person name="Pappas K.M."/>
            <person name="Hauser L.J."/>
            <person name="Land M.L."/>
            <person name="Chen G.L."/>
            <person name="Hurst G.B."/>
            <person name="Pan C."/>
            <person name="Kouvelis V.N."/>
            <person name="Typas M.A."/>
            <person name="Pelletier D.A."/>
            <person name="Klingeman D.M."/>
            <person name="Chang Y.J."/>
            <person name="Samatova N.F."/>
            <person name="Brown S.D."/>
        </authorList>
    </citation>
    <scope>NUCLEOTIDE SEQUENCE [LARGE SCALE GENOMIC DNA]</scope>
    <source>
        <strain evidence="3">ATCC 31821 / ZM4 / CP4</strain>
    </source>
</reference>